<organism evidence="8 9">
    <name type="scientific">Candida oxycetoniae</name>
    <dbReference type="NCBI Taxonomy" id="497107"/>
    <lineage>
        <taxon>Eukaryota</taxon>
        <taxon>Fungi</taxon>
        <taxon>Dikarya</taxon>
        <taxon>Ascomycota</taxon>
        <taxon>Saccharomycotina</taxon>
        <taxon>Pichiomycetes</taxon>
        <taxon>Debaryomycetaceae</taxon>
        <taxon>Candida/Lodderomyces clade</taxon>
        <taxon>Candida</taxon>
    </lineage>
</organism>
<evidence type="ECO:0000256" key="5">
    <source>
        <dbReference type="ARBA" id="ARBA00023136"/>
    </source>
</evidence>
<accession>A0AAI9X039</accession>
<dbReference type="AlphaFoldDB" id="A0AAI9X039"/>
<reference evidence="8" key="1">
    <citation type="journal article" date="2022" name="DNA Res.">
        <title>Genome analysis of five recently described species of the CUG-Ser clade uncovers Candida theae as a new hybrid lineage with pathogenic potential in the Candida parapsilosis species complex.</title>
        <authorList>
            <person name="Mixao V."/>
            <person name="Del Olmo V."/>
            <person name="Hegedusova E."/>
            <person name="Saus E."/>
            <person name="Pryszcz L."/>
            <person name="Cillingova A."/>
            <person name="Nosek J."/>
            <person name="Gabaldon T."/>
        </authorList>
    </citation>
    <scope>NUCLEOTIDE SEQUENCE</scope>
    <source>
        <strain evidence="8">CBS 10844</strain>
    </source>
</reference>
<keyword evidence="2 7" id="KW-0812">Transmembrane</keyword>
<evidence type="ECO:0000313" key="8">
    <source>
        <dbReference type="EMBL" id="KAI3407061.2"/>
    </source>
</evidence>
<protein>
    <recommendedName>
        <fullName evidence="10">Phospholipid/glycerol acyltransferase domain-containing protein</fullName>
    </recommendedName>
</protein>
<evidence type="ECO:0000256" key="7">
    <source>
        <dbReference type="SAM" id="Phobius"/>
    </source>
</evidence>
<keyword evidence="6" id="KW-0012">Acyltransferase</keyword>
<evidence type="ECO:0000256" key="2">
    <source>
        <dbReference type="ARBA" id="ARBA00022692"/>
    </source>
</evidence>
<name>A0AAI9X039_9ASCO</name>
<feature type="transmembrane region" description="Helical" evidence="7">
    <location>
        <begin position="32"/>
        <end position="57"/>
    </location>
</feature>
<keyword evidence="5 7" id="KW-0472">Membrane</keyword>
<dbReference type="GeneID" id="73377766"/>
<gene>
    <name evidence="8" type="ORF">KGF56_000149</name>
</gene>
<dbReference type="GO" id="GO:0016746">
    <property type="term" value="F:acyltransferase activity"/>
    <property type="evidence" value="ECO:0007669"/>
    <property type="project" value="UniProtKB-KW"/>
</dbReference>
<keyword evidence="9" id="KW-1185">Reference proteome</keyword>
<keyword evidence="1" id="KW-0808">Transferase</keyword>
<dbReference type="Proteomes" id="UP001202479">
    <property type="component" value="Unassembled WGS sequence"/>
</dbReference>
<sequence length="297" mass="34481">MEKFSAWRDRATGISPFMPQKVPNKQTSFNKYLFSLVRVPIFILKLPFFAICGLLYSITGFNFLLNFIFTFLLAFNPIEYSVDGVKKSQTFQLQQYKPQKSDLIIANYISPLDGYIMALLCHSNSNMVIVAPDKQGKLYKYNPWTLMKFCFSKQAHGDGVPVDDLCKYHDKIVFLLLEGTTSNNTALLPFIKLDSKYQIDQFEIKALVMKLYPQFFTLPIANYTPLYYLFQLLTDFGKKNVKCKIYKFDGKQTDEKLNLNQVRKAFELNSLNSVHGDLSIEAKQKFITYYTNYEVKK</sequence>
<proteinExistence type="predicted"/>
<keyword evidence="4" id="KW-0443">Lipid metabolism</keyword>
<keyword evidence="3 7" id="KW-1133">Transmembrane helix</keyword>
<evidence type="ECO:0008006" key="10">
    <source>
        <dbReference type="Google" id="ProtNLM"/>
    </source>
</evidence>
<dbReference type="RefSeq" id="XP_049182806.1">
    <property type="nucleotide sequence ID" value="XM_049322617.1"/>
</dbReference>
<evidence type="ECO:0000256" key="1">
    <source>
        <dbReference type="ARBA" id="ARBA00022679"/>
    </source>
</evidence>
<comment type="caution">
    <text evidence="8">The sequence shown here is derived from an EMBL/GenBank/DDBJ whole genome shotgun (WGS) entry which is preliminary data.</text>
</comment>
<dbReference type="PANTHER" id="PTHR23063:SF60">
    <property type="entry name" value="LYSOPHOSPHATIDIC ACID:OLEOYL-COA ACYLTRANSFERASE 1"/>
    <property type="match status" value="1"/>
</dbReference>
<dbReference type="EMBL" id="JAHUZD010000018">
    <property type="protein sequence ID" value="KAI3407061.2"/>
    <property type="molecule type" value="Genomic_DNA"/>
</dbReference>
<evidence type="ECO:0000256" key="4">
    <source>
        <dbReference type="ARBA" id="ARBA00023098"/>
    </source>
</evidence>
<evidence type="ECO:0000256" key="6">
    <source>
        <dbReference type="ARBA" id="ARBA00023315"/>
    </source>
</evidence>
<dbReference type="PANTHER" id="PTHR23063">
    <property type="entry name" value="PHOSPHOLIPID ACYLTRANSFERASE"/>
    <property type="match status" value="1"/>
</dbReference>
<evidence type="ECO:0000313" key="9">
    <source>
        <dbReference type="Proteomes" id="UP001202479"/>
    </source>
</evidence>
<evidence type="ECO:0000256" key="3">
    <source>
        <dbReference type="ARBA" id="ARBA00022989"/>
    </source>
</evidence>
<dbReference type="GO" id="GO:0006629">
    <property type="term" value="P:lipid metabolic process"/>
    <property type="evidence" value="ECO:0007669"/>
    <property type="project" value="UniProtKB-KW"/>
</dbReference>